<name>A0ABS8WS37_DATST</name>
<dbReference type="EMBL" id="JACEIK010010094">
    <property type="protein sequence ID" value="MCE3214951.1"/>
    <property type="molecule type" value="Genomic_DNA"/>
</dbReference>
<comment type="caution">
    <text evidence="2">The sequence shown here is derived from an EMBL/GenBank/DDBJ whole genome shotgun (WGS) entry which is preliminary data.</text>
</comment>
<keyword evidence="3" id="KW-1185">Reference proteome</keyword>
<proteinExistence type="inferred from homology"/>
<dbReference type="InterPro" id="IPR003676">
    <property type="entry name" value="SAUR_fam"/>
</dbReference>
<dbReference type="PANTHER" id="PTHR31374:SF391">
    <property type="entry name" value="AUXIN-INDUCED PROTEIN 6B"/>
    <property type="match status" value="1"/>
</dbReference>
<evidence type="ECO:0000313" key="2">
    <source>
        <dbReference type="EMBL" id="MCE3214951.1"/>
    </source>
</evidence>
<dbReference type="Proteomes" id="UP000823775">
    <property type="component" value="Unassembled WGS sequence"/>
</dbReference>
<evidence type="ECO:0000313" key="3">
    <source>
        <dbReference type="Proteomes" id="UP000823775"/>
    </source>
</evidence>
<dbReference type="Pfam" id="PF02519">
    <property type="entry name" value="Auxin_inducible"/>
    <property type="match status" value="1"/>
</dbReference>
<protein>
    <submittedName>
        <fullName evidence="2">Uncharacterized protein</fullName>
    </submittedName>
</protein>
<organism evidence="2 3">
    <name type="scientific">Datura stramonium</name>
    <name type="common">Jimsonweed</name>
    <name type="synonym">Common thornapple</name>
    <dbReference type="NCBI Taxonomy" id="4076"/>
    <lineage>
        <taxon>Eukaryota</taxon>
        <taxon>Viridiplantae</taxon>
        <taxon>Streptophyta</taxon>
        <taxon>Embryophyta</taxon>
        <taxon>Tracheophyta</taxon>
        <taxon>Spermatophyta</taxon>
        <taxon>Magnoliopsida</taxon>
        <taxon>eudicotyledons</taxon>
        <taxon>Gunneridae</taxon>
        <taxon>Pentapetalae</taxon>
        <taxon>asterids</taxon>
        <taxon>lamiids</taxon>
        <taxon>Solanales</taxon>
        <taxon>Solanaceae</taxon>
        <taxon>Solanoideae</taxon>
        <taxon>Datureae</taxon>
        <taxon>Datura</taxon>
    </lineage>
</organism>
<comment type="similarity">
    <text evidence="1">Belongs to the ARG7 family.</text>
</comment>
<reference evidence="2 3" key="1">
    <citation type="journal article" date="2021" name="BMC Genomics">
        <title>Datura genome reveals duplications of psychoactive alkaloid biosynthetic genes and high mutation rate following tissue culture.</title>
        <authorList>
            <person name="Rajewski A."/>
            <person name="Carter-House D."/>
            <person name="Stajich J."/>
            <person name="Litt A."/>
        </authorList>
    </citation>
    <scope>NUCLEOTIDE SEQUENCE [LARGE SCALE GENOMIC DNA]</scope>
    <source>
        <strain evidence="2">AR-01</strain>
    </source>
</reference>
<evidence type="ECO:0000256" key="1">
    <source>
        <dbReference type="ARBA" id="ARBA00006974"/>
    </source>
</evidence>
<dbReference type="PANTHER" id="PTHR31374">
    <property type="entry name" value="AUXIN-INDUCED PROTEIN-LIKE-RELATED"/>
    <property type="match status" value="1"/>
</dbReference>
<sequence>MLRRWRKKAAMTACGRVPADVPSRHVAVTVGMDCKRSRGSMTYLNHPLFQKLLARAEEEYGFSNSAHIDPLRRGIVRGDTLLPGSAPIPDKNNVGCFINFEDFQRYCHVESLSNSLPYRSNAFEEVEETL</sequence>
<gene>
    <name evidence="2" type="ORF">HAX54_000362</name>
</gene>
<accession>A0ABS8WS37</accession>